<accession>F3FVB9</accession>
<comment type="caution">
    <text evidence="1">The sequence shown here is derived from an EMBL/GenBank/DDBJ whole genome shotgun (WGS) entry which is preliminary data.</text>
</comment>
<dbReference type="AlphaFoldDB" id="F3FVB9"/>
<proteinExistence type="predicted"/>
<dbReference type="GO" id="GO:0004386">
    <property type="term" value="F:helicase activity"/>
    <property type="evidence" value="ECO:0007669"/>
    <property type="project" value="UniProtKB-KW"/>
</dbReference>
<organism evidence="1 2">
    <name type="scientific">Pseudomonas syringae pv. japonica str. M301072</name>
    <dbReference type="NCBI Taxonomy" id="629262"/>
    <lineage>
        <taxon>Bacteria</taxon>
        <taxon>Pseudomonadati</taxon>
        <taxon>Pseudomonadota</taxon>
        <taxon>Gammaproteobacteria</taxon>
        <taxon>Pseudomonadales</taxon>
        <taxon>Pseudomonadaceae</taxon>
        <taxon>Pseudomonas</taxon>
        <taxon>Pseudomonas syringae</taxon>
    </lineage>
</organism>
<sequence>MKNGESGLLHASTGSGKTYAVWFAALNRFAKANTLTADNKPRKRKPPAEPLSAL</sequence>
<feature type="non-terminal residue" evidence="1">
    <location>
        <position position="54"/>
    </location>
</feature>
<dbReference type="InterPro" id="IPR027417">
    <property type="entry name" value="P-loop_NTPase"/>
</dbReference>
<evidence type="ECO:0000313" key="2">
    <source>
        <dbReference type="Proteomes" id="UP000004471"/>
    </source>
</evidence>
<dbReference type="SUPFAM" id="SSF52540">
    <property type="entry name" value="P-loop containing nucleoside triphosphate hydrolases"/>
    <property type="match status" value="1"/>
</dbReference>
<protein>
    <submittedName>
        <fullName evidence="1">Helicase</fullName>
    </submittedName>
</protein>
<reference evidence="1 2" key="1">
    <citation type="journal article" date="2011" name="PLoS Pathog.">
        <title>Dynamic evolution of pathogenicity revealed by sequencing and comparative genomics of 19 Pseudomonas syringae isolates.</title>
        <authorList>
            <person name="Baltrus D.A."/>
            <person name="Nishimura M.T."/>
            <person name="Romanchuk A."/>
            <person name="Chang J.H."/>
            <person name="Mukhtar M.S."/>
            <person name="Cherkis K."/>
            <person name="Roach J."/>
            <person name="Grant S.R."/>
            <person name="Jones C.D."/>
            <person name="Dangl J.L."/>
        </authorList>
    </citation>
    <scope>NUCLEOTIDE SEQUENCE [LARGE SCALE GENOMIC DNA]</scope>
    <source>
        <strain evidence="2">M301072PT</strain>
    </source>
</reference>
<dbReference type="Gene3D" id="3.40.50.300">
    <property type="entry name" value="P-loop containing nucleotide triphosphate hydrolases"/>
    <property type="match status" value="1"/>
</dbReference>
<dbReference type="EMBL" id="AEAH01002262">
    <property type="protein sequence ID" value="EGH34161.1"/>
    <property type="molecule type" value="Genomic_DNA"/>
</dbReference>
<keyword evidence="1" id="KW-0378">Hydrolase</keyword>
<dbReference type="Proteomes" id="UP000004471">
    <property type="component" value="Unassembled WGS sequence"/>
</dbReference>
<dbReference type="HOGENOM" id="CLU_210004_0_0_6"/>
<evidence type="ECO:0000313" key="1">
    <source>
        <dbReference type="EMBL" id="EGH34161.1"/>
    </source>
</evidence>
<keyword evidence="1" id="KW-0547">Nucleotide-binding</keyword>
<name>F3FVB9_PSESX</name>
<keyword evidence="1" id="KW-0067">ATP-binding</keyword>
<gene>
    <name evidence="1" type="ORF">PSYJA_36639</name>
</gene>
<keyword evidence="1" id="KW-0347">Helicase</keyword>